<accession>A0A0A9GWC7</accession>
<dbReference type="AlphaFoldDB" id="A0A0A9GWC7"/>
<reference evidence="1" key="1">
    <citation type="submission" date="2014-09" db="EMBL/GenBank/DDBJ databases">
        <authorList>
            <person name="Magalhaes I.L.F."/>
            <person name="Oliveira U."/>
            <person name="Santos F.R."/>
            <person name="Vidigal T.H.D.A."/>
            <person name="Brescovit A.D."/>
            <person name="Santos A.J."/>
        </authorList>
    </citation>
    <scope>NUCLEOTIDE SEQUENCE</scope>
    <source>
        <tissue evidence="1">Shoot tissue taken approximately 20 cm above the soil surface</tissue>
    </source>
</reference>
<organism evidence="1">
    <name type="scientific">Arundo donax</name>
    <name type="common">Giant reed</name>
    <name type="synonym">Donax arundinaceus</name>
    <dbReference type="NCBI Taxonomy" id="35708"/>
    <lineage>
        <taxon>Eukaryota</taxon>
        <taxon>Viridiplantae</taxon>
        <taxon>Streptophyta</taxon>
        <taxon>Embryophyta</taxon>
        <taxon>Tracheophyta</taxon>
        <taxon>Spermatophyta</taxon>
        <taxon>Magnoliopsida</taxon>
        <taxon>Liliopsida</taxon>
        <taxon>Poales</taxon>
        <taxon>Poaceae</taxon>
        <taxon>PACMAD clade</taxon>
        <taxon>Arundinoideae</taxon>
        <taxon>Arundineae</taxon>
        <taxon>Arundo</taxon>
    </lineage>
</organism>
<dbReference type="EMBL" id="GBRH01171030">
    <property type="protein sequence ID" value="JAE26866.1"/>
    <property type="molecule type" value="Transcribed_RNA"/>
</dbReference>
<proteinExistence type="predicted"/>
<protein>
    <submittedName>
        <fullName evidence="1">Uncharacterized protein</fullName>
    </submittedName>
</protein>
<sequence length="69" mass="7963">MSMHGVSCIEFFPSYIHGRRARIRTIGKREYVEEVNKLIGSCQLIWQRGNTTISGFSLTMLLVQLRTMT</sequence>
<evidence type="ECO:0000313" key="1">
    <source>
        <dbReference type="EMBL" id="JAE26866.1"/>
    </source>
</evidence>
<reference evidence="1" key="2">
    <citation type="journal article" date="2015" name="Data Brief">
        <title>Shoot transcriptome of the giant reed, Arundo donax.</title>
        <authorList>
            <person name="Barrero R.A."/>
            <person name="Guerrero F.D."/>
            <person name="Moolhuijzen P."/>
            <person name="Goolsby J.A."/>
            <person name="Tidwell J."/>
            <person name="Bellgard S.E."/>
            <person name="Bellgard M.I."/>
        </authorList>
    </citation>
    <scope>NUCLEOTIDE SEQUENCE</scope>
    <source>
        <tissue evidence="1">Shoot tissue taken approximately 20 cm above the soil surface</tissue>
    </source>
</reference>
<name>A0A0A9GWC7_ARUDO</name>